<dbReference type="PANTHER" id="PTHR39081">
    <property type="entry name" value="MUT7-C DOMAIN-CONTAINING PROTEIN"/>
    <property type="match status" value="1"/>
</dbReference>
<sequence>SHKFKDRKKIAAVVLEEENLENQIIELSKIIDIKDNIKLLGRCSLCNSLLIQVEKESVKGKVPQYVFEIQEKFFECSKCKKIYWQGTHYENIKKRIDGIFTTLLLISLLFYGCSKKALYKTNERSVPVVRVLIAE</sequence>
<gene>
    <name evidence="2" type="ORF">S12H4_60459</name>
</gene>
<evidence type="ECO:0000313" key="2">
    <source>
        <dbReference type="EMBL" id="GAJ22790.1"/>
    </source>
</evidence>
<protein>
    <recommendedName>
        <fullName evidence="1">Mut7-C RNAse domain-containing protein</fullName>
    </recommendedName>
</protein>
<dbReference type="InterPro" id="IPR002782">
    <property type="entry name" value="Mut7-C_RNAse_dom"/>
</dbReference>
<feature type="domain" description="Mut7-C RNAse" evidence="1">
    <location>
        <begin position="7"/>
        <end position="95"/>
    </location>
</feature>
<organism evidence="2">
    <name type="scientific">marine sediment metagenome</name>
    <dbReference type="NCBI Taxonomy" id="412755"/>
    <lineage>
        <taxon>unclassified sequences</taxon>
        <taxon>metagenomes</taxon>
        <taxon>ecological metagenomes</taxon>
    </lineage>
</organism>
<accession>X1W1Z0</accession>
<feature type="non-terminal residue" evidence="2">
    <location>
        <position position="1"/>
    </location>
</feature>
<comment type="caution">
    <text evidence="2">The sequence shown here is derived from an EMBL/GenBank/DDBJ whole genome shotgun (WGS) entry which is preliminary data.</text>
</comment>
<dbReference type="Pfam" id="PF01927">
    <property type="entry name" value="Mut7-C"/>
    <property type="match status" value="1"/>
</dbReference>
<reference evidence="2" key="1">
    <citation type="journal article" date="2014" name="Front. Microbiol.">
        <title>High frequency of phylogenetically diverse reductive dehalogenase-homologous genes in deep subseafloor sedimentary metagenomes.</title>
        <authorList>
            <person name="Kawai M."/>
            <person name="Futagami T."/>
            <person name="Toyoda A."/>
            <person name="Takaki Y."/>
            <person name="Nishi S."/>
            <person name="Hori S."/>
            <person name="Arai W."/>
            <person name="Tsubouchi T."/>
            <person name="Morono Y."/>
            <person name="Uchiyama I."/>
            <person name="Ito T."/>
            <person name="Fujiyama A."/>
            <person name="Inagaki F."/>
            <person name="Takami H."/>
        </authorList>
    </citation>
    <scope>NUCLEOTIDE SEQUENCE</scope>
    <source>
        <strain evidence="2">Expedition CK06-06</strain>
    </source>
</reference>
<dbReference type="PANTHER" id="PTHR39081:SF1">
    <property type="entry name" value="MUT7-C RNASE DOMAIN-CONTAINING PROTEIN"/>
    <property type="match status" value="1"/>
</dbReference>
<evidence type="ECO:0000259" key="1">
    <source>
        <dbReference type="Pfam" id="PF01927"/>
    </source>
</evidence>
<name>X1W1Z0_9ZZZZ</name>
<dbReference type="AlphaFoldDB" id="X1W1Z0"/>
<feature type="non-terminal residue" evidence="2">
    <location>
        <position position="135"/>
    </location>
</feature>
<dbReference type="EMBL" id="BARW01039799">
    <property type="protein sequence ID" value="GAJ22790.1"/>
    <property type="molecule type" value="Genomic_DNA"/>
</dbReference>
<proteinExistence type="predicted"/>